<keyword evidence="5" id="KW-0862">Zinc</keyword>
<protein>
    <recommendedName>
        <fullName evidence="2">High-affinity zinc uptake system protein ZnuA</fullName>
    </recommendedName>
</protein>
<name>A0A0P7Y9D5_9GAMM</name>
<evidence type="ECO:0000256" key="7">
    <source>
        <dbReference type="SAM" id="SignalP"/>
    </source>
</evidence>
<keyword evidence="3" id="KW-0813">Transport</keyword>
<keyword evidence="5" id="KW-0406">Ion transport</keyword>
<dbReference type="GO" id="GO:0006829">
    <property type="term" value="P:zinc ion transport"/>
    <property type="evidence" value="ECO:0007669"/>
    <property type="project" value="UniProtKB-KW"/>
</dbReference>
<dbReference type="Proteomes" id="UP000050416">
    <property type="component" value="Unassembled WGS sequence"/>
</dbReference>
<evidence type="ECO:0000256" key="5">
    <source>
        <dbReference type="ARBA" id="ARBA00022906"/>
    </source>
</evidence>
<accession>A0A0P7Y9D5</accession>
<keyword evidence="5" id="KW-0864">Zinc transport</keyword>
<keyword evidence="4 7" id="KW-0732">Signal</keyword>
<evidence type="ECO:0000256" key="6">
    <source>
        <dbReference type="SAM" id="MobiDB-lite"/>
    </source>
</evidence>
<sequence>MIRSPFVAGLALSLLPINGWAAGPKVVVDIAPLHSIVAEVMNGVGEPALLIEPEASPHSYSLRPSEAEALAGADAVFWIGEGLTPWLEKSLDTLAGDAQRTKMMAVEATTTHSYREGATFEAHDHHDQENGRHGGASQDDGHAYEWAGAFELSAGEYVWSFAKVDGDYADPRMKMAIIESDAKGEAAIESEEKAAEDLIKSPRSSERVHGELLTPNDSSAYQLMFDPDRNVTEFRIVVESAGVYTFFTEHMPFEFEAGEHFFKTTDRQDVEPTSQEPDSVDHHHHHHHHHHGEDAHAWLDPMNAKIWAGEIASVLAAIDSSNTEVYQQNAEAFAESMDELMASLDEKATRLDGTRFVVFHDAYQYFERRFDLPAAGAISISDASDPSPARIREIQGLVSELGVTCAFAEPQFNPGLLDTVFEGLEVRTIGVMDPLGVDIDVGLGQYPTLIRQLMSSLEKCQ</sequence>
<evidence type="ECO:0000256" key="4">
    <source>
        <dbReference type="ARBA" id="ARBA00022729"/>
    </source>
</evidence>
<evidence type="ECO:0000313" key="8">
    <source>
        <dbReference type="EMBL" id="KPQ26859.1"/>
    </source>
</evidence>
<dbReference type="PATRIC" id="fig|1305731.5.peg.2357"/>
<dbReference type="OrthoDB" id="7346865at2"/>
<proteinExistence type="inferred from homology"/>
<feature type="signal peptide" evidence="7">
    <location>
        <begin position="1"/>
        <end position="21"/>
    </location>
</feature>
<dbReference type="AlphaFoldDB" id="A0A0P7Y9D5"/>
<dbReference type="InterPro" id="IPR006127">
    <property type="entry name" value="ZnuA-like"/>
</dbReference>
<evidence type="ECO:0000256" key="2">
    <source>
        <dbReference type="ARBA" id="ARBA00015915"/>
    </source>
</evidence>
<dbReference type="PANTHER" id="PTHR42953:SF3">
    <property type="entry name" value="HIGH-AFFINITY ZINC UPTAKE SYSTEM PROTEIN ZNUA"/>
    <property type="match status" value="1"/>
</dbReference>
<reference evidence="8 9" key="1">
    <citation type="submission" date="2015-09" db="EMBL/GenBank/DDBJ databases">
        <title>Identification and resolution of microdiversity through metagenomic sequencing of parallel consortia.</title>
        <authorList>
            <person name="Nelson W.C."/>
            <person name="Romine M.F."/>
            <person name="Lindemann S.R."/>
        </authorList>
    </citation>
    <scope>NUCLEOTIDE SEQUENCE [LARGE SCALE GENOMIC DNA]</scope>
    <source>
        <strain evidence="8">HL-55</strain>
    </source>
</reference>
<dbReference type="SUPFAM" id="SSF53807">
    <property type="entry name" value="Helical backbone' metal receptor"/>
    <property type="match status" value="2"/>
</dbReference>
<evidence type="ECO:0000313" key="9">
    <source>
        <dbReference type="Proteomes" id="UP000050416"/>
    </source>
</evidence>
<dbReference type="EMBL" id="LJZQ01000041">
    <property type="protein sequence ID" value="KPQ26859.1"/>
    <property type="molecule type" value="Genomic_DNA"/>
</dbReference>
<feature type="region of interest" description="Disordered" evidence="6">
    <location>
        <begin position="266"/>
        <end position="295"/>
    </location>
</feature>
<comment type="similarity">
    <text evidence="1">Belongs to the bacterial solute-binding protein 9 family.</text>
</comment>
<dbReference type="Pfam" id="PF01297">
    <property type="entry name" value="ZnuA"/>
    <property type="match status" value="2"/>
</dbReference>
<dbReference type="Gene3D" id="3.40.50.1980">
    <property type="entry name" value="Nitrogenase molybdenum iron protein domain"/>
    <property type="match status" value="3"/>
</dbReference>
<dbReference type="InterPro" id="IPR050492">
    <property type="entry name" value="Bact_metal-bind_prot9"/>
</dbReference>
<organism evidence="8 9">
    <name type="scientific">Marinobacter excellens HL-55</name>
    <dbReference type="NCBI Taxonomy" id="1305731"/>
    <lineage>
        <taxon>Bacteria</taxon>
        <taxon>Pseudomonadati</taxon>
        <taxon>Pseudomonadota</taxon>
        <taxon>Gammaproteobacteria</taxon>
        <taxon>Pseudomonadales</taxon>
        <taxon>Marinobacteraceae</taxon>
        <taxon>Marinobacter</taxon>
    </lineage>
</organism>
<evidence type="ECO:0000256" key="3">
    <source>
        <dbReference type="ARBA" id="ARBA00022448"/>
    </source>
</evidence>
<evidence type="ECO:0000256" key="1">
    <source>
        <dbReference type="ARBA" id="ARBA00011028"/>
    </source>
</evidence>
<feature type="chain" id="PRO_5006146083" description="High-affinity zinc uptake system protein ZnuA" evidence="7">
    <location>
        <begin position="22"/>
        <end position="461"/>
    </location>
</feature>
<dbReference type="PANTHER" id="PTHR42953">
    <property type="entry name" value="HIGH-AFFINITY ZINC UPTAKE SYSTEM PROTEIN ZNUA-RELATED"/>
    <property type="match status" value="1"/>
</dbReference>
<gene>
    <name evidence="8" type="primary">znuA-2</name>
    <name evidence="8" type="ORF">HLUCCX14_16970</name>
</gene>
<dbReference type="STRING" id="1305731.GCA_000934705_00167"/>
<dbReference type="GO" id="GO:0046872">
    <property type="term" value="F:metal ion binding"/>
    <property type="evidence" value="ECO:0007669"/>
    <property type="project" value="InterPro"/>
</dbReference>
<comment type="caution">
    <text evidence="8">The sequence shown here is derived from an EMBL/GenBank/DDBJ whole genome shotgun (WGS) entry which is preliminary data.</text>
</comment>